<organism evidence="1 2">
    <name type="scientific">Paenibacillus brasilensis</name>
    <dbReference type="NCBI Taxonomy" id="128574"/>
    <lineage>
        <taxon>Bacteria</taxon>
        <taxon>Bacillati</taxon>
        <taxon>Bacillota</taxon>
        <taxon>Bacilli</taxon>
        <taxon>Bacillales</taxon>
        <taxon>Paenibacillaceae</taxon>
        <taxon>Paenibacillus</taxon>
    </lineage>
</organism>
<evidence type="ECO:0000313" key="2">
    <source>
        <dbReference type="Proteomes" id="UP001242811"/>
    </source>
</evidence>
<dbReference type="RefSeq" id="WP_152379716.1">
    <property type="nucleotide sequence ID" value="NZ_CP045298.1"/>
</dbReference>
<evidence type="ECO:0008006" key="3">
    <source>
        <dbReference type="Google" id="ProtNLM"/>
    </source>
</evidence>
<dbReference type="EMBL" id="JAUSWA010000003">
    <property type="protein sequence ID" value="MDQ0492527.1"/>
    <property type="molecule type" value="Genomic_DNA"/>
</dbReference>
<gene>
    <name evidence="1" type="ORF">QOZ95_000676</name>
</gene>
<proteinExistence type="predicted"/>
<accession>A0ABU0KSW9</accession>
<keyword evidence="2" id="KW-1185">Reference proteome</keyword>
<dbReference type="Proteomes" id="UP001242811">
    <property type="component" value="Unassembled WGS sequence"/>
</dbReference>
<evidence type="ECO:0000313" key="1">
    <source>
        <dbReference type="EMBL" id="MDQ0492527.1"/>
    </source>
</evidence>
<reference evidence="1 2" key="1">
    <citation type="submission" date="2023-07" db="EMBL/GenBank/DDBJ databases">
        <title>Genomic Encyclopedia of Type Strains, Phase IV (KMG-IV): sequencing the most valuable type-strain genomes for metagenomic binning, comparative biology and taxonomic classification.</title>
        <authorList>
            <person name="Goeker M."/>
        </authorList>
    </citation>
    <scope>NUCLEOTIDE SEQUENCE [LARGE SCALE GENOMIC DNA]</scope>
    <source>
        <strain evidence="1 2">DSM 14914</strain>
    </source>
</reference>
<comment type="caution">
    <text evidence="1">The sequence shown here is derived from an EMBL/GenBank/DDBJ whole genome shotgun (WGS) entry which is preliminary data.</text>
</comment>
<sequence length="73" mass="8535">MEEENASETIADSELLRLIHIVQKKDSQAMLQLIDLFKNDILHVSKFIYSPQEDAISQIIVEFLEYIQLNELE</sequence>
<name>A0ABU0KSW9_9BACL</name>
<protein>
    <recommendedName>
        <fullName evidence="3">Helix-turn-helix conjugative transposon-like domain-containing protein</fullName>
    </recommendedName>
</protein>